<reference evidence="1 2" key="1">
    <citation type="submission" date="2019-10" db="EMBL/GenBank/DDBJ databases">
        <title>Gracilibacillus salitolerans sp. nov., a moderate halophile isolated from a saline soil in northwest China.</title>
        <authorList>
            <person name="Gan L."/>
        </authorList>
    </citation>
    <scope>NUCLEOTIDE SEQUENCE [LARGE SCALE GENOMIC DNA]</scope>
    <source>
        <strain evidence="1 2">TP2-8</strain>
    </source>
</reference>
<protein>
    <submittedName>
        <fullName evidence="1">Uncharacterized protein</fullName>
    </submittedName>
</protein>
<dbReference type="Proteomes" id="UP000435187">
    <property type="component" value="Unassembled WGS sequence"/>
</dbReference>
<keyword evidence="2" id="KW-1185">Reference proteome</keyword>
<dbReference type="EMBL" id="WJEE01000009">
    <property type="protein sequence ID" value="MRI65877.1"/>
    <property type="molecule type" value="Genomic_DNA"/>
</dbReference>
<dbReference type="RefSeq" id="WP_153834652.1">
    <property type="nucleotide sequence ID" value="NZ_JBHUMW010000018.1"/>
</dbReference>
<comment type="caution">
    <text evidence="1">The sequence shown here is derived from an EMBL/GenBank/DDBJ whole genome shotgun (WGS) entry which is preliminary data.</text>
</comment>
<dbReference type="AlphaFoldDB" id="A0A6N7QUS9"/>
<organism evidence="1 2">
    <name type="scientific">Gracilibacillus thailandensis</name>
    <dbReference type="NCBI Taxonomy" id="563735"/>
    <lineage>
        <taxon>Bacteria</taxon>
        <taxon>Bacillati</taxon>
        <taxon>Bacillota</taxon>
        <taxon>Bacilli</taxon>
        <taxon>Bacillales</taxon>
        <taxon>Bacillaceae</taxon>
        <taxon>Gracilibacillus</taxon>
    </lineage>
</organism>
<name>A0A6N7QUS9_9BACI</name>
<proteinExistence type="predicted"/>
<gene>
    <name evidence="1" type="ORF">GH885_05895</name>
</gene>
<accession>A0A6N7QUS9</accession>
<evidence type="ECO:0000313" key="1">
    <source>
        <dbReference type="EMBL" id="MRI65877.1"/>
    </source>
</evidence>
<sequence>MMLTLVPISTFASNHGDTSFRFSVSTSNNYAYTGSRSKENTTSTYVNVEQVPITYIYADVQGYRPSSVSGTNYWVDETLGGDKVTLSKGKWLVKQLVYENGGRSARLKFQRYYGTGTVSGVWSPDSVGSYPYAN</sequence>
<evidence type="ECO:0000313" key="2">
    <source>
        <dbReference type="Proteomes" id="UP000435187"/>
    </source>
</evidence>